<organism evidence="1">
    <name type="scientific">marine metagenome</name>
    <dbReference type="NCBI Taxonomy" id="408172"/>
    <lineage>
        <taxon>unclassified sequences</taxon>
        <taxon>metagenomes</taxon>
        <taxon>ecological metagenomes</taxon>
    </lineage>
</organism>
<dbReference type="AlphaFoldDB" id="A0A381RGM2"/>
<dbReference type="EMBL" id="UINC01001862">
    <property type="protein sequence ID" value="SUZ90049.1"/>
    <property type="molecule type" value="Genomic_DNA"/>
</dbReference>
<evidence type="ECO:0000313" key="1">
    <source>
        <dbReference type="EMBL" id="SUZ90049.1"/>
    </source>
</evidence>
<dbReference type="InterPro" id="IPR012386">
    <property type="entry name" value="Cyclic-nucl_3Pdiesterase"/>
</dbReference>
<dbReference type="GO" id="GO:0004113">
    <property type="term" value="F:2',3'-cyclic-nucleotide 3'-phosphodiesterase activity"/>
    <property type="evidence" value="ECO:0007669"/>
    <property type="project" value="TreeGrafter"/>
</dbReference>
<dbReference type="SUPFAM" id="SSF55144">
    <property type="entry name" value="LigT-like"/>
    <property type="match status" value="1"/>
</dbReference>
<proteinExistence type="predicted"/>
<reference evidence="1" key="1">
    <citation type="submission" date="2018-05" db="EMBL/GenBank/DDBJ databases">
        <authorList>
            <person name="Lanie J.A."/>
            <person name="Ng W.-L."/>
            <person name="Kazmierczak K.M."/>
            <person name="Andrzejewski T.M."/>
            <person name="Davidsen T.M."/>
            <person name="Wayne K.J."/>
            <person name="Tettelin H."/>
            <person name="Glass J.I."/>
            <person name="Rusch D."/>
            <person name="Podicherti R."/>
            <person name="Tsui H.-C.T."/>
            <person name="Winkler M.E."/>
        </authorList>
    </citation>
    <scope>NUCLEOTIDE SEQUENCE</scope>
</reference>
<name>A0A381RGM2_9ZZZZ</name>
<dbReference type="Gene3D" id="3.90.1140.10">
    <property type="entry name" value="Cyclic phosphodiesterase"/>
    <property type="match status" value="1"/>
</dbReference>
<protein>
    <recommendedName>
        <fullName evidence="2">Cyclic phosphodiesterase-like protein</fullName>
    </recommendedName>
</protein>
<dbReference type="Pfam" id="PF07823">
    <property type="entry name" value="CPDase"/>
    <property type="match status" value="1"/>
</dbReference>
<dbReference type="PANTHER" id="PTHR28141:SF1">
    <property type="entry name" value="2',3'-CYCLIC-NUCLEOTIDE 3'-PHOSPHODIESTERASE"/>
    <property type="match status" value="1"/>
</dbReference>
<accession>A0A381RGM2</accession>
<sequence length="158" mass="18564">MTQPKYSIWLMPSKTDLAYLSTIIQSLGRKYDAPTFEPHCTLFSPISDLKSSIKVIETFGLQPFQVKSVCLNHSDVMWRTVFIELEMNDELEWLNQKFSDISVMDYEFKPHISLIYQSISSKKRQVIIDNLDLKKYYKMDGIAIMDTSQSIEEWKKVY</sequence>
<evidence type="ECO:0008006" key="2">
    <source>
        <dbReference type="Google" id="ProtNLM"/>
    </source>
</evidence>
<gene>
    <name evidence="1" type="ORF">METZ01_LOCUS42903</name>
</gene>
<dbReference type="GO" id="GO:0009187">
    <property type="term" value="P:cyclic nucleotide metabolic process"/>
    <property type="evidence" value="ECO:0007669"/>
    <property type="project" value="TreeGrafter"/>
</dbReference>
<dbReference type="InterPro" id="IPR009097">
    <property type="entry name" value="Cyclic_Pdiesterase"/>
</dbReference>
<dbReference type="PANTHER" id="PTHR28141">
    <property type="entry name" value="2',3'-CYCLIC-NUCLEOTIDE 3'-PHOSPHODIESTERASE"/>
    <property type="match status" value="1"/>
</dbReference>